<organism evidence="1">
    <name type="scientific">marine sediment metagenome</name>
    <dbReference type="NCBI Taxonomy" id="412755"/>
    <lineage>
        <taxon>unclassified sequences</taxon>
        <taxon>metagenomes</taxon>
        <taxon>ecological metagenomes</taxon>
    </lineage>
</organism>
<protein>
    <submittedName>
        <fullName evidence="1">Uncharacterized protein</fullName>
    </submittedName>
</protein>
<dbReference type="EMBL" id="BARS01051908">
    <property type="protein sequence ID" value="GAG49798.1"/>
    <property type="molecule type" value="Genomic_DNA"/>
</dbReference>
<gene>
    <name evidence="1" type="ORF">S01H1_77249</name>
</gene>
<accession>X0YMT6</accession>
<sequence>MISAGSIAGGKDTQYLGAHSAVAEETAPVLDGFPDQAANVDFVDTTEDHVADLHAPAKSLIDFMYL</sequence>
<name>X0YMT6_9ZZZZ</name>
<comment type="caution">
    <text evidence="1">The sequence shown here is derived from an EMBL/GenBank/DDBJ whole genome shotgun (WGS) entry which is preliminary data.</text>
</comment>
<reference evidence="1" key="1">
    <citation type="journal article" date="2014" name="Front. Microbiol.">
        <title>High frequency of phylogenetically diverse reductive dehalogenase-homologous genes in deep subseafloor sedimentary metagenomes.</title>
        <authorList>
            <person name="Kawai M."/>
            <person name="Futagami T."/>
            <person name="Toyoda A."/>
            <person name="Takaki Y."/>
            <person name="Nishi S."/>
            <person name="Hori S."/>
            <person name="Arai W."/>
            <person name="Tsubouchi T."/>
            <person name="Morono Y."/>
            <person name="Uchiyama I."/>
            <person name="Ito T."/>
            <person name="Fujiyama A."/>
            <person name="Inagaki F."/>
            <person name="Takami H."/>
        </authorList>
    </citation>
    <scope>NUCLEOTIDE SEQUENCE</scope>
    <source>
        <strain evidence="1">Expedition CK06-06</strain>
    </source>
</reference>
<evidence type="ECO:0000313" key="1">
    <source>
        <dbReference type="EMBL" id="GAG49798.1"/>
    </source>
</evidence>
<proteinExistence type="predicted"/>
<dbReference type="AlphaFoldDB" id="X0YMT6"/>